<dbReference type="InterPro" id="IPR038242">
    <property type="entry name" value="Cmr2_N"/>
</dbReference>
<feature type="domain" description="CRISPR-associated protein Cmr2 N-terminal" evidence="1">
    <location>
        <begin position="6"/>
        <end position="59"/>
    </location>
</feature>
<dbReference type="Pfam" id="PF12469">
    <property type="entry name" value="Cmr2_N"/>
    <property type="match status" value="1"/>
</dbReference>
<dbReference type="InterPro" id="IPR024615">
    <property type="entry name" value="CRISPR-assoc_Cmr2_N"/>
</dbReference>
<sequence length="164" mass="19191">MRRYLFIFSITPVQGFIEQSRKTQDLYSGSAILSYLCRQAIMIVKEKWQGEIVFPNVKSRSLPNRFLAIVQEDTEENLKELGLALEKEIYKKLEEVFEYCLGIFGIPKPSGSWQQIKSYFHFYWVFDPMDAGYTQAYKTIESHLGQTKIRSFSPLREDGEENAH</sequence>
<proteinExistence type="predicted"/>
<evidence type="ECO:0000259" key="1">
    <source>
        <dbReference type="Pfam" id="PF12469"/>
    </source>
</evidence>
<name>A0ABT1Y1I4_9FIRM</name>
<keyword evidence="3" id="KW-1185">Reference proteome</keyword>
<dbReference type="Gene3D" id="3.30.70.2220">
    <property type="entry name" value="CRISPR-Cas system, Cmr2 subunit, D1 domain, cysteine cluster"/>
    <property type="match status" value="1"/>
</dbReference>
<gene>
    <name evidence="2" type="ORF">NVS47_04190</name>
</gene>
<dbReference type="RefSeq" id="WP_089612289.1">
    <property type="nucleotide sequence ID" value="NZ_CP022121.1"/>
</dbReference>
<dbReference type="EMBL" id="JANPWE010000002">
    <property type="protein sequence ID" value="MCR6544722.1"/>
    <property type="molecule type" value="Genomic_DNA"/>
</dbReference>
<evidence type="ECO:0000313" key="3">
    <source>
        <dbReference type="Proteomes" id="UP001524944"/>
    </source>
</evidence>
<comment type="caution">
    <text evidence="2">The sequence shown here is derived from an EMBL/GenBank/DDBJ whole genome shotgun (WGS) entry which is preliminary data.</text>
</comment>
<dbReference type="Proteomes" id="UP001524944">
    <property type="component" value="Unassembled WGS sequence"/>
</dbReference>
<evidence type="ECO:0000313" key="2">
    <source>
        <dbReference type="EMBL" id="MCR6544722.1"/>
    </source>
</evidence>
<organism evidence="2 3">
    <name type="scientific">Dehalobacterium formicoaceticum</name>
    <dbReference type="NCBI Taxonomy" id="51515"/>
    <lineage>
        <taxon>Bacteria</taxon>
        <taxon>Bacillati</taxon>
        <taxon>Bacillota</taxon>
        <taxon>Clostridia</taxon>
        <taxon>Eubacteriales</taxon>
        <taxon>Peptococcaceae</taxon>
        <taxon>Dehalobacterium</taxon>
    </lineage>
</organism>
<protein>
    <recommendedName>
        <fullName evidence="1">CRISPR-associated protein Cmr2 N-terminal domain-containing protein</fullName>
    </recommendedName>
</protein>
<accession>A0ABT1Y1I4</accession>
<reference evidence="2 3" key="1">
    <citation type="submission" date="2022-08" db="EMBL/GenBank/DDBJ databases">
        <title>Proteogenomics of the novel Dehalobacterium formicoaceticum strain EZ94 highlights a key role of methyltransferases during anaerobic dichloromethane degradation.</title>
        <authorList>
            <person name="Wasmund K."/>
        </authorList>
    </citation>
    <scope>NUCLEOTIDE SEQUENCE [LARGE SCALE GENOMIC DNA]</scope>
    <source>
        <strain evidence="2 3">EZ94</strain>
    </source>
</reference>